<dbReference type="Pfam" id="PF24681">
    <property type="entry name" value="Kelch_KLHDC2_KLHL20_DRC7"/>
    <property type="match status" value="1"/>
</dbReference>
<organism evidence="3 4">
    <name type="scientific">Calothrix parietina FACHB-288</name>
    <dbReference type="NCBI Taxonomy" id="2692896"/>
    <lineage>
        <taxon>Bacteria</taxon>
        <taxon>Bacillati</taxon>
        <taxon>Cyanobacteriota</taxon>
        <taxon>Cyanophyceae</taxon>
        <taxon>Nostocales</taxon>
        <taxon>Calotrichaceae</taxon>
        <taxon>Calothrix</taxon>
    </lineage>
</organism>
<dbReference type="Gene3D" id="2.120.10.80">
    <property type="entry name" value="Kelch-type beta propeller"/>
    <property type="match status" value="2"/>
</dbReference>
<accession>A0ABR8AGM4</accession>
<reference evidence="3 4" key="1">
    <citation type="journal article" date="2020" name="ISME J.">
        <title>Comparative genomics reveals insights into cyanobacterial evolution and habitat adaptation.</title>
        <authorList>
            <person name="Chen M.Y."/>
            <person name="Teng W.K."/>
            <person name="Zhao L."/>
            <person name="Hu C.X."/>
            <person name="Zhou Y.K."/>
            <person name="Han B.P."/>
            <person name="Song L.R."/>
            <person name="Shu W.S."/>
        </authorList>
    </citation>
    <scope>NUCLEOTIDE SEQUENCE [LARGE SCALE GENOMIC DNA]</scope>
    <source>
        <strain evidence="3 4">FACHB-288</strain>
    </source>
</reference>
<dbReference type="SUPFAM" id="SSF50965">
    <property type="entry name" value="Galactose oxidase, central domain"/>
    <property type="match status" value="1"/>
</dbReference>
<dbReference type="EMBL" id="JACJQH010000041">
    <property type="protein sequence ID" value="MBD2198443.1"/>
    <property type="molecule type" value="Genomic_DNA"/>
</dbReference>
<sequence>MSLHTPRFIWRKRQIQGQPPSPRYGHSAILYENSMIVFGGESNDTGDTLNDVHVLDLETWTWKQPEIFGNIPDSRGFHTAVLYQDKMLVWGGYKEAKDGGYIFTDIDLHILNLTTWEWSQVIPNGTAPAPRSHHSAALYQDKLFIDGGSFDIYAAYEDIHLLDITQMCWIDIQVDNCVDAALAGLKVRGNTLIKFLGDAAYGGFCEDIFTLELGNLDSQSQIKLEWQKAEFSGIENYSYQIILPDDDEEGYSDEFDDDRGIPYRTIHGYGEFGDNLVLFAGMAPGNGVSHVTIGDLVLLNLPAIGDSNSGTYRAIFPEVEGKFPPPRFGHSTIQFKQQMIIYGGLWIDTQVGNNSYDNDVYILAGLGYTNLG</sequence>
<keyword evidence="2" id="KW-0677">Repeat</keyword>
<dbReference type="PANTHER" id="PTHR46093:SF3">
    <property type="entry name" value="ACYL-COA-BINDING DOMAIN-CONTAINING PROTEIN 4"/>
    <property type="match status" value="1"/>
</dbReference>
<dbReference type="InterPro" id="IPR011043">
    <property type="entry name" value="Gal_Oxase/kelch_b-propeller"/>
</dbReference>
<keyword evidence="4" id="KW-1185">Reference proteome</keyword>
<keyword evidence="1" id="KW-0880">Kelch repeat</keyword>
<dbReference type="PANTHER" id="PTHR46093">
    <property type="entry name" value="ACYL-COA-BINDING DOMAIN-CONTAINING PROTEIN 5"/>
    <property type="match status" value="1"/>
</dbReference>
<comment type="caution">
    <text evidence="3">The sequence shown here is derived from an EMBL/GenBank/DDBJ whole genome shotgun (WGS) entry which is preliminary data.</text>
</comment>
<dbReference type="Proteomes" id="UP000658514">
    <property type="component" value="Unassembled WGS sequence"/>
</dbReference>
<proteinExistence type="predicted"/>
<evidence type="ECO:0000256" key="1">
    <source>
        <dbReference type="ARBA" id="ARBA00022441"/>
    </source>
</evidence>
<dbReference type="RefSeq" id="WP_190546212.1">
    <property type="nucleotide sequence ID" value="NZ_CAWPNO010000075.1"/>
</dbReference>
<dbReference type="InterPro" id="IPR015915">
    <property type="entry name" value="Kelch-typ_b-propeller"/>
</dbReference>
<gene>
    <name evidence="3" type="ORF">H6G24_23645</name>
</gene>
<protein>
    <submittedName>
        <fullName evidence="3">Uncharacterized protein</fullName>
    </submittedName>
</protein>
<name>A0ABR8AGM4_9CYAN</name>
<evidence type="ECO:0000256" key="2">
    <source>
        <dbReference type="ARBA" id="ARBA00022737"/>
    </source>
</evidence>
<evidence type="ECO:0000313" key="3">
    <source>
        <dbReference type="EMBL" id="MBD2198443.1"/>
    </source>
</evidence>
<evidence type="ECO:0000313" key="4">
    <source>
        <dbReference type="Proteomes" id="UP000658514"/>
    </source>
</evidence>
<dbReference type="SUPFAM" id="SSF117281">
    <property type="entry name" value="Kelch motif"/>
    <property type="match status" value="1"/>
</dbReference>